<feature type="region of interest" description="Disordered" evidence="1">
    <location>
        <begin position="1"/>
        <end position="27"/>
    </location>
</feature>
<dbReference type="AlphaFoldDB" id="A0A2S5CYF7"/>
<name>A0A2S5CYF7_LYSSH</name>
<reference evidence="2 3" key="1">
    <citation type="submission" date="2017-11" db="EMBL/GenBank/DDBJ databases">
        <title>Genome sequence of Lysinibacillus sphaericus, a lignin-degrading bacteria isolated from municipal solid waste soil.</title>
        <authorList>
            <person name="Persinoti G.F."/>
            <person name="Paixao D.A."/>
            <person name="Bugg T.D."/>
            <person name="Squina F.M."/>
        </authorList>
    </citation>
    <scope>NUCLEOTIDE SEQUENCE [LARGE SCALE GENOMIC DNA]</scope>
    <source>
        <strain evidence="2 3">A1</strain>
    </source>
</reference>
<proteinExistence type="predicted"/>
<evidence type="ECO:0000313" key="2">
    <source>
        <dbReference type="EMBL" id="POZ55824.1"/>
    </source>
</evidence>
<accession>A0A2S5CYF7</accession>
<sequence>MRDHFTNGLLMSDSPINAKNHGQKLYHRSRHRNYTRMVERKLDKIETMFINEEIDAKQAKQYTESLQRSLRKKITSGKIKTKSPCGRLS</sequence>
<protein>
    <submittedName>
        <fullName evidence="2">Uncharacterized protein</fullName>
    </submittedName>
</protein>
<comment type="caution">
    <text evidence="2">The sequence shown here is derived from an EMBL/GenBank/DDBJ whole genome shotgun (WGS) entry which is preliminary data.</text>
</comment>
<organism evidence="2 3">
    <name type="scientific">Lysinibacillus sphaericus</name>
    <name type="common">Bacillus sphaericus</name>
    <dbReference type="NCBI Taxonomy" id="1421"/>
    <lineage>
        <taxon>Bacteria</taxon>
        <taxon>Bacillati</taxon>
        <taxon>Bacillota</taxon>
        <taxon>Bacilli</taxon>
        <taxon>Bacillales</taxon>
        <taxon>Bacillaceae</taxon>
        <taxon>Lysinibacillus</taxon>
    </lineage>
</organism>
<gene>
    <name evidence="2" type="ORF">LYSIN_00607</name>
</gene>
<feature type="compositionally biased region" description="Basic residues" evidence="1">
    <location>
        <begin position="70"/>
        <end position="81"/>
    </location>
</feature>
<dbReference type="EMBL" id="PGLV01000001">
    <property type="protein sequence ID" value="POZ55824.1"/>
    <property type="molecule type" value="Genomic_DNA"/>
</dbReference>
<feature type="region of interest" description="Disordered" evidence="1">
    <location>
        <begin position="70"/>
        <end position="89"/>
    </location>
</feature>
<evidence type="ECO:0000313" key="3">
    <source>
        <dbReference type="Proteomes" id="UP000237319"/>
    </source>
</evidence>
<dbReference type="InterPro" id="IPR032871">
    <property type="entry name" value="AHH_dom_containing"/>
</dbReference>
<dbReference type="Pfam" id="PF14412">
    <property type="entry name" value="AHH"/>
    <property type="match status" value="1"/>
</dbReference>
<dbReference type="Proteomes" id="UP000237319">
    <property type="component" value="Unassembled WGS sequence"/>
</dbReference>
<evidence type="ECO:0000256" key="1">
    <source>
        <dbReference type="SAM" id="MobiDB-lite"/>
    </source>
</evidence>
<keyword evidence="3" id="KW-1185">Reference proteome</keyword>